<dbReference type="Proteomes" id="UP000037210">
    <property type="component" value="Unassembled WGS sequence"/>
</dbReference>
<organism evidence="3 4">
    <name type="scientific">miscellaneous Crenarchaeota group-15 archaeon DG-45</name>
    <dbReference type="NCBI Taxonomy" id="1685127"/>
    <lineage>
        <taxon>Archaea</taxon>
        <taxon>Candidatus Bathyarchaeota</taxon>
        <taxon>MCG-15</taxon>
    </lineage>
</organism>
<dbReference type="GO" id="GO:0016903">
    <property type="term" value="F:oxidoreductase activity, acting on the aldehyde or oxo group of donors"/>
    <property type="evidence" value="ECO:0007669"/>
    <property type="project" value="InterPro"/>
</dbReference>
<feature type="domain" description="Pyruvate/ketoisovalerate oxidoreductase catalytic" evidence="2">
    <location>
        <begin position="12"/>
        <end position="194"/>
    </location>
</feature>
<evidence type="ECO:0000256" key="1">
    <source>
        <dbReference type="ARBA" id="ARBA00023002"/>
    </source>
</evidence>
<dbReference type="PANTHER" id="PTHR43854">
    <property type="entry name" value="INDOLEPYRUVATE OXIDOREDUCTASE SUBUNIT IORB"/>
    <property type="match status" value="1"/>
</dbReference>
<proteinExistence type="predicted"/>
<comment type="caution">
    <text evidence="3">The sequence shown here is derived from an EMBL/GenBank/DDBJ whole genome shotgun (WGS) entry which is preliminary data.</text>
</comment>
<dbReference type="PATRIC" id="fig|1685127.3.peg.729"/>
<dbReference type="InterPro" id="IPR052198">
    <property type="entry name" value="IorB_Oxidoreductase"/>
</dbReference>
<evidence type="ECO:0000313" key="4">
    <source>
        <dbReference type="Proteomes" id="UP000037210"/>
    </source>
</evidence>
<evidence type="ECO:0000259" key="2">
    <source>
        <dbReference type="Pfam" id="PF01558"/>
    </source>
</evidence>
<evidence type="ECO:0000313" key="3">
    <source>
        <dbReference type="EMBL" id="KON30872.1"/>
    </source>
</evidence>
<dbReference type="Pfam" id="PF01558">
    <property type="entry name" value="POR"/>
    <property type="match status" value="1"/>
</dbReference>
<dbReference type="InterPro" id="IPR019752">
    <property type="entry name" value="Pyrv/ketoisovalerate_OxRed_cat"/>
</dbReference>
<dbReference type="EMBL" id="LFWZ01000019">
    <property type="protein sequence ID" value="KON30872.1"/>
    <property type="molecule type" value="Genomic_DNA"/>
</dbReference>
<keyword evidence="1" id="KW-0560">Oxidoreductase</keyword>
<dbReference type="AlphaFoldDB" id="A0A0M0BQK9"/>
<sequence>MEVFRVVIAGVGGQGTLLASRLLAEAAIRAGLPVRIGETYGMAQRGGPVMSHVQIGGGASSPRICPGEADVLLGFEEGEAVRRGVSYLRSGGLALVNSRRLPPVEVISGMAEYPDRERLMALLSRVTDNIFSFDATALAEEAGDPIATNTVMVGALCASGRLPFPEEVMVEALREAISPAYHEINLRAFQRGREAFIRARSG</sequence>
<dbReference type="SUPFAM" id="SSF53323">
    <property type="entry name" value="Pyruvate-ferredoxin oxidoreductase, PFOR, domain III"/>
    <property type="match status" value="1"/>
</dbReference>
<gene>
    <name evidence="3" type="ORF">AC482_02705</name>
</gene>
<dbReference type="InterPro" id="IPR002869">
    <property type="entry name" value="Pyrv_flavodox_OxRed_cen"/>
</dbReference>
<name>A0A0M0BQK9_9ARCH</name>
<dbReference type="Gene3D" id="3.40.920.10">
    <property type="entry name" value="Pyruvate-ferredoxin oxidoreductase, PFOR, domain III"/>
    <property type="match status" value="1"/>
</dbReference>
<accession>A0A0M0BQK9</accession>
<dbReference type="PANTHER" id="PTHR43854:SF1">
    <property type="entry name" value="INDOLEPYRUVATE OXIDOREDUCTASE SUBUNIT IORB"/>
    <property type="match status" value="1"/>
</dbReference>
<protein>
    <recommendedName>
        <fullName evidence="2">Pyruvate/ketoisovalerate oxidoreductase catalytic domain-containing protein</fullName>
    </recommendedName>
</protein>
<reference evidence="3 4" key="1">
    <citation type="submission" date="2015-06" db="EMBL/GenBank/DDBJ databases">
        <title>New insights into the roles of widespread benthic archaea in carbon and nitrogen cycling.</title>
        <authorList>
            <person name="Lazar C.S."/>
            <person name="Baker B.J."/>
            <person name="Seitz K.W."/>
            <person name="Hyde A.S."/>
            <person name="Dick G.J."/>
            <person name="Hinrichs K.-U."/>
            <person name="Teske A.P."/>
        </authorList>
    </citation>
    <scope>NUCLEOTIDE SEQUENCE [LARGE SCALE GENOMIC DNA]</scope>
    <source>
        <strain evidence="3">DG-45</strain>
    </source>
</reference>